<evidence type="ECO:0000256" key="1">
    <source>
        <dbReference type="ARBA" id="ARBA00007369"/>
    </source>
</evidence>
<dbReference type="Gene3D" id="2.60.9.10">
    <property type="entry name" value="Neurohypophysial hormone domain"/>
    <property type="match status" value="1"/>
</dbReference>
<dbReference type="GO" id="GO:0005615">
    <property type="term" value="C:extracellular space"/>
    <property type="evidence" value="ECO:0007669"/>
    <property type="project" value="TreeGrafter"/>
</dbReference>
<evidence type="ECO:0000256" key="4">
    <source>
        <dbReference type="ARBA" id="ARBA00023157"/>
    </source>
</evidence>
<accession>A0A8C4QA87</accession>
<reference evidence="5" key="1">
    <citation type="submission" date="2025-08" db="UniProtKB">
        <authorList>
            <consortium name="Ensembl"/>
        </authorList>
    </citation>
    <scope>IDENTIFICATION</scope>
</reference>
<dbReference type="InterPro" id="IPR022423">
    <property type="entry name" value="Neurohypophysial_hormone_CS"/>
</dbReference>
<dbReference type="PRINTS" id="PR00831">
    <property type="entry name" value="NEUROPHYSIN"/>
</dbReference>
<dbReference type="Pfam" id="PF00184">
    <property type="entry name" value="Hormone_5"/>
    <property type="match status" value="1"/>
</dbReference>
<sequence>MLIKSLKEFKKTSTSQNILVYEGNEGCGKSSILGHISKILEQKTKKKKKYKNHRIVSLELGDNEECTIKKMYDMLPKREAECHSCELIDICNAFHAKATMSTMGWTLLAAALLAISAQSNGCYIQNCPRGGKRAVETEPRSCAACGLGGQCVGPSICCGGLLGGGHGGSCIVGGPLSAPCKRENLHPEPCRPGGGSSCGLEGICAAPGICCTDVTCSIDSTCDDVTEKAGVTFSGATGGLANPTGDLLRKILLLANADLE</sequence>
<dbReference type="GeneTree" id="ENSGT00390000004511"/>
<comment type="similarity">
    <text evidence="1">Belongs to the vasopressin/oxytocin family.</text>
</comment>
<keyword evidence="3" id="KW-0732">Signal</keyword>
<evidence type="ECO:0000256" key="2">
    <source>
        <dbReference type="ARBA" id="ARBA00022685"/>
    </source>
</evidence>
<dbReference type="PANTHER" id="PTHR11681">
    <property type="entry name" value="NEUROPHYSIN"/>
    <property type="match status" value="1"/>
</dbReference>
<evidence type="ECO:0000256" key="3">
    <source>
        <dbReference type="ARBA" id="ARBA00022729"/>
    </source>
</evidence>
<dbReference type="InterPro" id="IPR036387">
    <property type="entry name" value="Neurhyp_horm_dom_sf"/>
</dbReference>
<reference evidence="5" key="2">
    <citation type="submission" date="2025-09" db="UniProtKB">
        <authorList>
            <consortium name="Ensembl"/>
        </authorList>
    </citation>
    <scope>IDENTIFICATION</scope>
</reference>
<dbReference type="AlphaFoldDB" id="A0A8C4QA87"/>
<keyword evidence="6" id="KW-1185">Reference proteome</keyword>
<dbReference type="InterPro" id="IPR000981">
    <property type="entry name" value="Neurhyp_horm"/>
</dbReference>
<dbReference type="Pfam" id="PF00220">
    <property type="entry name" value="Hormone_4"/>
    <property type="match status" value="1"/>
</dbReference>
<dbReference type="Gene3D" id="3.40.50.300">
    <property type="entry name" value="P-loop containing nucleotide triphosphate hydrolases"/>
    <property type="match status" value="1"/>
</dbReference>
<organism evidence="5 6">
    <name type="scientific">Eptatretus burgeri</name>
    <name type="common">Inshore hagfish</name>
    <dbReference type="NCBI Taxonomy" id="7764"/>
    <lineage>
        <taxon>Eukaryota</taxon>
        <taxon>Metazoa</taxon>
        <taxon>Chordata</taxon>
        <taxon>Craniata</taxon>
        <taxon>Vertebrata</taxon>
        <taxon>Cyclostomata</taxon>
        <taxon>Myxini</taxon>
        <taxon>Myxiniformes</taxon>
        <taxon>Myxinidae</taxon>
        <taxon>Eptatretinae</taxon>
        <taxon>Eptatretus</taxon>
    </lineage>
</organism>
<keyword evidence="4" id="KW-1015">Disulfide bond</keyword>
<name>A0A8C4QA87_EPTBU</name>
<dbReference type="PROSITE" id="PS00264">
    <property type="entry name" value="NEUROHYPOPHYS_HORM"/>
    <property type="match status" value="1"/>
</dbReference>
<evidence type="ECO:0000313" key="5">
    <source>
        <dbReference type="Ensembl" id="ENSEBUP00000012331.1"/>
    </source>
</evidence>
<dbReference type="GO" id="GO:0030141">
    <property type="term" value="C:secretory granule"/>
    <property type="evidence" value="ECO:0007669"/>
    <property type="project" value="TreeGrafter"/>
</dbReference>
<dbReference type="Ensembl" id="ENSEBUT00000012907.1">
    <property type="protein sequence ID" value="ENSEBUP00000012331.1"/>
    <property type="gene ID" value="ENSEBUG00000007861.1"/>
</dbReference>
<dbReference type="InterPro" id="IPR027417">
    <property type="entry name" value="P-loop_NTPase"/>
</dbReference>
<dbReference type="Proteomes" id="UP000694388">
    <property type="component" value="Unplaced"/>
</dbReference>
<dbReference type="GO" id="GO:0005185">
    <property type="term" value="F:neurohypophyseal hormone activity"/>
    <property type="evidence" value="ECO:0007669"/>
    <property type="project" value="InterPro"/>
</dbReference>
<dbReference type="PANTHER" id="PTHR11681:SF5">
    <property type="entry name" value="ISOTOCIN"/>
    <property type="match status" value="1"/>
</dbReference>
<dbReference type="SMART" id="SM00003">
    <property type="entry name" value="NH"/>
    <property type="match status" value="1"/>
</dbReference>
<keyword evidence="2" id="KW-0165">Cleavage on pair of basic residues</keyword>
<proteinExistence type="inferred from homology"/>
<protein>
    <submittedName>
        <fullName evidence="5">Uncharacterized protein</fullName>
    </submittedName>
</protein>
<dbReference type="SUPFAM" id="SSF49606">
    <property type="entry name" value="Neurophysin II"/>
    <property type="match status" value="1"/>
</dbReference>
<evidence type="ECO:0000313" key="6">
    <source>
        <dbReference type="Proteomes" id="UP000694388"/>
    </source>
</evidence>